<keyword evidence="1" id="KW-0285">Flavoprotein</keyword>
<keyword evidence="5" id="KW-1185">Reference proteome</keyword>
<dbReference type="EMBL" id="JARJCW010000003">
    <property type="protein sequence ID" value="KAJ7227357.1"/>
    <property type="molecule type" value="Genomic_DNA"/>
</dbReference>
<dbReference type="InterPro" id="IPR036188">
    <property type="entry name" value="FAD/NAD-bd_sf"/>
</dbReference>
<reference evidence="4" key="1">
    <citation type="submission" date="2023-03" db="EMBL/GenBank/DDBJ databases">
        <title>Massive genome expansion in bonnet fungi (Mycena s.s.) driven by repeated elements and novel gene families across ecological guilds.</title>
        <authorList>
            <consortium name="Lawrence Berkeley National Laboratory"/>
            <person name="Harder C.B."/>
            <person name="Miyauchi S."/>
            <person name="Viragh M."/>
            <person name="Kuo A."/>
            <person name="Thoen E."/>
            <person name="Andreopoulos B."/>
            <person name="Lu D."/>
            <person name="Skrede I."/>
            <person name="Drula E."/>
            <person name="Henrissat B."/>
            <person name="Morin E."/>
            <person name="Kohler A."/>
            <person name="Barry K."/>
            <person name="LaButti K."/>
            <person name="Morin E."/>
            <person name="Salamov A."/>
            <person name="Lipzen A."/>
            <person name="Mereny Z."/>
            <person name="Hegedus B."/>
            <person name="Baldrian P."/>
            <person name="Stursova M."/>
            <person name="Weitz H."/>
            <person name="Taylor A."/>
            <person name="Grigoriev I.V."/>
            <person name="Nagy L.G."/>
            <person name="Martin F."/>
            <person name="Kauserud H."/>
        </authorList>
    </citation>
    <scope>NUCLEOTIDE SEQUENCE</scope>
    <source>
        <strain evidence="4">9144</strain>
    </source>
</reference>
<gene>
    <name evidence="4" type="ORF">GGX14DRAFT_419186</name>
</gene>
<dbReference type="PANTHER" id="PTHR43539">
    <property type="entry name" value="FLAVIN-BINDING MONOOXYGENASE-LIKE PROTEIN (AFU_ORTHOLOGUE AFUA_4G09220)"/>
    <property type="match status" value="1"/>
</dbReference>
<dbReference type="Proteomes" id="UP001219525">
    <property type="component" value="Unassembled WGS sequence"/>
</dbReference>
<protein>
    <submittedName>
        <fullName evidence="4">FAD/NAD(P)-binding domain-containing protein</fullName>
    </submittedName>
</protein>
<accession>A0AAD7E4T7</accession>
<keyword evidence="2" id="KW-0274">FAD</keyword>
<proteinExistence type="predicted"/>
<evidence type="ECO:0000256" key="1">
    <source>
        <dbReference type="ARBA" id="ARBA00022630"/>
    </source>
</evidence>
<dbReference type="Pfam" id="PF00743">
    <property type="entry name" value="FMO-like"/>
    <property type="match status" value="1"/>
</dbReference>
<evidence type="ECO:0000256" key="2">
    <source>
        <dbReference type="ARBA" id="ARBA00022827"/>
    </source>
</evidence>
<dbReference type="AlphaFoldDB" id="A0AAD7E4T7"/>
<dbReference type="InterPro" id="IPR020946">
    <property type="entry name" value="Flavin_mOase-like"/>
</dbReference>
<comment type="caution">
    <text evidence="4">The sequence shown here is derived from an EMBL/GenBank/DDBJ whole genome shotgun (WGS) entry which is preliminary data.</text>
</comment>
<evidence type="ECO:0000313" key="4">
    <source>
        <dbReference type="EMBL" id="KAJ7227357.1"/>
    </source>
</evidence>
<organism evidence="4 5">
    <name type="scientific">Mycena pura</name>
    <dbReference type="NCBI Taxonomy" id="153505"/>
    <lineage>
        <taxon>Eukaryota</taxon>
        <taxon>Fungi</taxon>
        <taxon>Dikarya</taxon>
        <taxon>Basidiomycota</taxon>
        <taxon>Agaricomycotina</taxon>
        <taxon>Agaricomycetes</taxon>
        <taxon>Agaricomycetidae</taxon>
        <taxon>Agaricales</taxon>
        <taxon>Marasmiineae</taxon>
        <taxon>Mycenaceae</taxon>
        <taxon>Mycena</taxon>
    </lineage>
</organism>
<evidence type="ECO:0000256" key="3">
    <source>
        <dbReference type="ARBA" id="ARBA00023002"/>
    </source>
</evidence>
<dbReference type="GO" id="GO:0050660">
    <property type="term" value="F:flavin adenine dinucleotide binding"/>
    <property type="evidence" value="ECO:0007669"/>
    <property type="project" value="InterPro"/>
</dbReference>
<dbReference type="Gene3D" id="3.50.50.60">
    <property type="entry name" value="FAD/NAD(P)-binding domain"/>
    <property type="match status" value="2"/>
</dbReference>
<evidence type="ECO:0000313" key="5">
    <source>
        <dbReference type="Proteomes" id="UP001219525"/>
    </source>
</evidence>
<dbReference type="InterPro" id="IPR050982">
    <property type="entry name" value="Auxin_biosynth/cation_transpt"/>
</dbReference>
<dbReference type="SUPFAM" id="SSF51905">
    <property type="entry name" value="FAD/NAD(P)-binding domain"/>
    <property type="match status" value="2"/>
</dbReference>
<dbReference type="GO" id="GO:0004499">
    <property type="term" value="F:N,N-dimethylaniline monooxygenase activity"/>
    <property type="evidence" value="ECO:0007669"/>
    <property type="project" value="InterPro"/>
</dbReference>
<sequence length="602" mass="65194">MLTSDEALAIATQWLSSIGAATDAEAFARHVLPAGWLRDLLCFSWDFRTVAGSAKIAAFLAGSDQESGGQSRFARAGLHDFKLDTTSTIGAPALFTLPNNSAVHGVAGAFTFTVASPPAVGRGFFRLVRDTDGAWRAHTLFTNLEDLRGHDEPAVRPEGWADARAERIAEIERDPTVLILGAGQSGLMCAARFGKMGIRTLVLEKTARVGDVWRNRYPNLRLHTPSYHSYILYHPWPETYPKYLSKEEIADFLEAYATEQGIHVWLESQVLKGSTPAYDASAGRWSVEVDRAGTRVTLTPRHILLATGIGSPRIPTWPGMESFSGPIYHSDYHKGAAPFKGKRVVVVGACNAGADICHDCVSEGASEASGRSRLHRYVTMVQRSATCVLAANTADAALFRNLYPAHYSAYDADFVNNSTPPALMMKHAPGITQHFKALDQPLIDGLVKAGMKLTWELTPGGGEVGLVGFLFERAASGTLMDMGCGQLIIDGKIKIKQGFEIEKLEADGLVFSDGSKIEADAIVLATGYAPVIDTAVSIFGEEIKDTIGPKIWGLDEEGEITHCYRPTGAPGLWFALGAFQQLRFFSKHLAIQILADELGLKA</sequence>
<name>A0AAD7E4T7_9AGAR</name>
<dbReference type="PANTHER" id="PTHR43539:SF68">
    <property type="entry name" value="FLAVIN-BINDING MONOOXYGENASE-LIKE PROTEIN (AFU_ORTHOLOGUE AFUA_4G09220)"/>
    <property type="match status" value="1"/>
</dbReference>
<keyword evidence="3" id="KW-0560">Oxidoreductase</keyword>
<dbReference type="GO" id="GO:0050661">
    <property type="term" value="F:NADP binding"/>
    <property type="evidence" value="ECO:0007669"/>
    <property type="project" value="InterPro"/>
</dbReference>